<protein>
    <submittedName>
        <fullName evidence="2">FAD dependent oxidoreductase</fullName>
    </submittedName>
</protein>
<comment type="caution">
    <text evidence="2">The sequence shown here is derived from an EMBL/GenBank/DDBJ whole genome shotgun (WGS) entry which is preliminary data.</text>
</comment>
<dbReference type="OrthoDB" id="429143at2759"/>
<evidence type="ECO:0000259" key="1">
    <source>
        <dbReference type="Pfam" id="PF01266"/>
    </source>
</evidence>
<dbReference type="Gene3D" id="3.30.9.10">
    <property type="entry name" value="D-Amino Acid Oxidase, subunit A, domain 2"/>
    <property type="match status" value="1"/>
</dbReference>
<keyword evidence="3" id="KW-1185">Reference proteome</keyword>
<dbReference type="AlphaFoldDB" id="A0A9P9DAS2"/>
<dbReference type="PANTHER" id="PTHR13847:SF129">
    <property type="entry name" value="FAD DEPENDENT OXIDOREDUCTASE"/>
    <property type="match status" value="1"/>
</dbReference>
<dbReference type="Proteomes" id="UP000700596">
    <property type="component" value="Unassembled WGS sequence"/>
</dbReference>
<dbReference type="InterPro" id="IPR006076">
    <property type="entry name" value="FAD-dep_OxRdtase"/>
</dbReference>
<proteinExistence type="predicted"/>
<dbReference type="SUPFAM" id="SSF51905">
    <property type="entry name" value="FAD/NAD(P)-binding domain"/>
    <property type="match status" value="1"/>
</dbReference>
<organism evidence="2 3">
    <name type="scientific">Dendryphion nanum</name>
    <dbReference type="NCBI Taxonomy" id="256645"/>
    <lineage>
        <taxon>Eukaryota</taxon>
        <taxon>Fungi</taxon>
        <taxon>Dikarya</taxon>
        <taxon>Ascomycota</taxon>
        <taxon>Pezizomycotina</taxon>
        <taxon>Dothideomycetes</taxon>
        <taxon>Pleosporomycetidae</taxon>
        <taxon>Pleosporales</taxon>
        <taxon>Torulaceae</taxon>
        <taxon>Dendryphion</taxon>
    </lineage>
</organism>
<evidence type="ECO:0000313" key="3">
    <source>
        <dbReference type="Proteomes" id="UP000700596"/>
    </source>
</evidence>
<evidence type="ECO:0000313" key="2">
    <source>
        <dbReference type="EMBL" id="KAH7115806.1"/>
    </source>
</evidence>
<sequence>MRHPASTLPTSEYTHSFWHSEPNDFLLSHHTTPELPPTADIIIVGSGITGTSAARYLAEDKRADGKSIVLLEAREACWGATGRNGGHCQPLLFDRGVNVAAFEISNVKAVRQYIDTHNVPCEWRTVAGCRTLWTEALMKKAEKDIDQLRKHAPKIAEVVSIIRDKEDLKKHRVSPDCVGATLTVGAGSLWPYKLVTFVLEKLIKEGRLNLQTNTPVTKITSSQSEHTLYTPRGKISARKVILATNGYTSAIAPQFADLIVPVRGQMSALLPPKGSTILPDSYGMVGALGQPEHNDDYLIQRPFGNVPNPAGHLGFGGGRGAGRLQTVGVSDDSIIDEGTATYLRGALLKVLELGGETKGVKELQATHQWTGIMGYSRDNYPWVGKVPDKEGLYIAGGYTGHGMPNGTLCGKAVVDFLLGEEAGEDFTTLQQKMVKDGDIPESYLITPERIATARSCPTVAAREGEGHFMPPLV</sequence>
<name>A0A9P9DAS2_9PLEO</name>
<dbReference type="EMBL" id="JAGMWT010000015">
    <property type="protein sequence ID" value="KAH7115806.1"/>
    <property type="molecule type" value="Genomic_DNA"/>
</dbReference>
<dbReference type="PANTHER" id="PTHR13847">
    <property type="entry name" value="SARCOSINE DEHYDROGENASE-RELATED"/>
    <property type="match status" value="1"/>
</dbReference>
<dbReference type="GO" id="GO:0005737">
    <property type="term" value="C:cytoplasm"/>
    <property type="evidence" value="ECO:0007669"/>
    <property type="project" value="TreeGrafter"/>
</dbReference>
<gene>
    <name evidence="2" type="ORF">B0J11DRAFT_110575</name>
</gene>
<feature type="domain" description="FAD dependent oxidoreductase" evidence="1">
    <location>
        <begin position="40"/>
        <end position="415"/>
    </location>
</feature>
<dbReference type="InterPro" id="IPR036188">
    <property type="entry name" value="FAD/NAD-bd_sf"/>
</dbReference>
<dbReference type="Pfam" id="PF01266">
    <property type="entry name" value="DAO"/>
    <property type="match status" value="1"/>
</dbReference>
<accession>A0A9P9DAS2</accession>
<dbReference type="Gene3D" id="3.50.50.60">
    <property type="entry name" value="FAD/NAD(P)-binding domain"/>
    <property type="match status" value="1"/>
</dbReference>
<reference evidence="2" key="1">
    <citation type="journal article" date="2021" name="Nat. Commun.">
        <title>Genetic determinants of endophytism in the Arabidopsis root mycobiome.</title>
        <authorList>
            <person name="Mesny F."/>
            <person name="Miyauchi S."/>
            <person name="Thiergart T."/>
            <person name="Pickel B."/>
            <person name="Atanasova L."/>
            <person name="Karlsson M."/>
            <person name="Huettel B."/>
            <person name="Barry K.W."/>
            <person name="Haridas S."/>
            <person name="Chen C."/>
            <person name="Bauer D."/>
            <person name="Andreopoulos W."/>
            <person name="Pangilinan J."/>
            <person name="LaButti K."/>
            <person name="Riley R."/>
            <person name="Lipzen A."/>
            <person name="Clum A."/>
            <person name="Drula E."/>
            <person name="Henrissat B."/>
            <person name="Kohler A."/>
            <person name="Grigoriev I.V."/>
            <person name="Martin F.M."/>
            <person name="Hacquard S."/>
        </authorList>
    </citation>
    <scope>NUCLEOTIDE SEQUENCE</scope>
    <source>
        <strain evidence="2">MPI-CAGE-CH-0243</strain>
    </source>
</reference>